<sequence length="141" mass="15857">MVLSLFLEQSSLMATEVIVIRKPISYELSSRDEMVHLAGYGEEKLSSVLVTGSVLCQACHHHHQLRSWPISGAMVIVKCETPCKTISYTTQATTDEYGDYIFEVDVPTGIGEETQALEAFMGQKRDPHIHRRKDNVPTYDI</sequence>
<dbReference type="Proteomes" id="UP000436088">
    <property type="component" value="Unassembled WGS sequence"/>
</dbReference>
<keyword evidence="2" id="KW-1185">Reference proteome</keyword>
<organism evidence="1 2">
    <name type="scientific">Hibiscus syriacus</name>
    <name type="common">Rose of Sharon</name>
    <dbReference type="NCBI Taxonomy" id="106335"/>
    <lineage>
        <taxon>Eukaryota</taxon>
        <taxon>Viridiplantae</taxon>
        <taxon>Streptophyta</taxon>
        <taxon>Embryophyta</taxon>
        <taxon>Tracheophyta</taxon>
        <taxon>Spermatophyta</taxon>
        <taxon>Magnoliopsida</taxon>
        <taxon>eudicotyledons</taxon>
        <taxon>Gunneridae</taxon>
        <taxon>Pentapetalae</taxon>
        <taxon>rosids</taxon>
        <taxon>malvids</taxon>
        <taxon>Malvales</taxon>
        <taxon>Malvaceae</taxon>
        <taxon>Malvoideae</taxon>
        <taxon>Hibiscus</taxon>
    </lineage>
</organism>
<evidence type="ECO:0000313" key="1">
    <source>
        <dbReference type="EMBL" id="KAE8709122.1"/>
    </source>
</evidence>
<accession>A0A6A3B1L8</accession>
<evidence type="ECO:0000313" key="2">
    <source>
        <dbReference type="Proteomes" id="UP000436088"/>
    </source>
</evidence>
<dbReference type="PANTHER" id="PTHR47273:SF6">
    <property type="entry name" value="POLLEN OLE E 1 ALLERGEN AND EXTENSIN FAMILY PROTEIN"/>
    <property type="match status" value="1"/>
</dbReference>
<dbReference type="PANTHER" id="PTHR47273">
    <property type="entry name" value="EXPRESSED PROTEIN"/>
    <property type="match status" value="1"/>
</dbReference>
<gene>
    <name evidence="1" type="ORF">F3Y22_tig00110332pilonHSYRG00942</name>
</gene>
<proteinExistence type="predicted"/>
<dbReference type="Pfam" id="PF01190">
    <property type="entry name" value="Pollen_Ole_e_1"/>
    <property type="match status" value="1"/>
</dbReference>
<reference evidence="1" key="1">
    <citation type="submission" date="2019-09" db="EMBL/GenBank/DDBJ databases">
        <title>Draft genome information of white flower Hibiscus syriacus.</title>
        <authorList>
            <person name="Kim Y.-M."/>
        </authorList>
    </citation>
    <scope>NUCLEOTIDE SEQUENCE [LARGE SCALE GENOMIC DNA]</scope>
    <source>
        <strain evidence="1">YM2019G1</strain>
    </source>
</reference>
<dbReference type="EMBL" id="VEPZ02000937">
    <property type="protein sequence ID" value="KAE8709122.1"/>
    <property type="molecule type" value="Genomic_DNA"/>
</dbReference>
<name>A0A6A3B1L8_HIBSY</name>
<dbReference type="AlphaFoldDB" id="A0A6A3B1L8"/>
<comment type="caution">
    <text evidence="1">The sequence shown here is derived from an EMBL/GenBank/DDBJ whole genome shotgun (WGS) entry which is preliminary data.</text>
</comment>
<protein>
    <submittedName>
        <fullName evidence="1">Uncharacterized protein</fullName>
    </submittedName>
</protein>